<dbReference type="InterPro" id="IPR001478">
    <property type="entry name" value="PDZ"/>
</dbReference>
<dbReference type="PANTHER" id="PTHR42837:SF2">
    <property type="entry name" value="MEMBRANE METALLOPROTEASE ARASP2, CHLOROPLASTIC-RELATED"/>
    <property type="match status" value="1"/>
</dbReference>
<evidence type="ECO:0000256" key="10">
    <source>
        <dbReference type="ARBA" id="ARBA00023136"/>
    </source>
</evidence>
<comment type="cofactor">
    <cofactor evidence="1">
        <name>Zn(2+)</name>
        <dbReference type="ChEBI" id="CHEBI:29105"/>
    </cofactor>
</comment>
<comment type="similarity">
    <text evidence="3">Belongs to the peptidase M50B family.</text>
</comment>
<comment type="subcellular location">
    <subcellularLocation>
        <location evidence="2">Membrane</location>
        <topology evidence="2">Multi-pass membrane protein</topology>
    </subcellularLocation>
</comment>
<keyword evidence="10 12" id="KW-0472">Membrane</keyword>
<evidence type="ECO:0000256" key="5">
    <source>
        <dbReference type="ARBA" id="ARBA00022692"/>
    </source>
</evidence>
<evidence type="ECO:0000256" key="8">
    <source>
        <dbReference type="ARBA" id="ARBA00022989"/>
    </source>
</evidence>
<evidence type="ECO:0000313" key="14">
    <source>
        <dbReference type="EMBL" id="HEN13902.1"/>
    </source>
</evidence>
<keyword evidence="5 12" id="KW-0812">Transmembrane</keyword>
<evidence type="ECO:0000259" key="13">
    <source>
        <dbReference type="PROSITE" id="PS50106"/>
    </source>
</evidence>
<protein>
    <submittedName>
        <fullName evidence="14">RIP metalloprotease RseP</fullName>
    </submittedName>
</protein>
<name>A0A7C2JX81_9PLAN</name>
<feature type="transmembrane region" description="Helical" evidence="12">
    <location>
        <begin position="642"/>
        <end position="664"/>
    </location>
</feature>
<dbReference type="EMBL" id="DSOK01000010">
    <property type="protein sequence ID" value="HEN13902.1"/>
    <property type="molecule type" value="Genomic_DNA"/>
</dbReference>
<evidence type="ECO:0000256" key="3">
    <source>
        <dbReference type="ARBA" id="ARBA00007931"/>
    </source>
</evidence>
<reference evidence="14" key="1">
    <citation type="journal article" date="2020" name="mSystems">
        <title>Genome- and Community-Level Interaction Insights into Carbon Utilization and Element Cycling Functions of Hydrothermarchaeota in Hydrothermal Sediment.</title>
        <authorList>
            <person name="Zhou Z."/>
            <person name="Liu Y."/>
            <person name="Xu W."/>
            <person name="Pan J."/>
            <person name="Luo Z.H."/>
            <person name="Li M."/>
        </authorList>
    </citation>
    <scope>NUCLEOTIDE SEQUENCE [LARGE SCALE GENOMIC DNA]</scope>
    <source>
        <strain evidence="14">SpSt-339</strain>
    </source>
</reference>
<evidence type="ECO:0000256" key="11">
    <source>
        <dbReference type="SAM" id="MobiDB-lite"/>
    </source>
</evidence>
<dbReference type="Gene3D" id="2.30.42.10">
    <property type="match status" value="4"/>
</dbReference>
<feature type="transmembrane region" description="Helical" evidence="12">
    <location>
        <begin position="112"/>
        <end position="136"/>
    </location>
</feature>
<dbReference type="Pfam" id="PF02163">
    <property type="entry name" value="Peptidase_M50"/>
    <property type="match status" value="1"/>
</dbReference>
<evidence type="ECO:0000256" key="2">
    <source>
        <dbReference type="ARBA" id="ARBA00004141"/>
    </source>
</evidence>
<dbReference type="NCBIfam" id="TIGR00054">
    <property type="entry name" value="RIP metalloprotease RseP"/>
    <property type="match status" value="1"/>
</dbReference>
<dbReference type="Pfam" id="PF17820">
    <property type="entry name" value="PDZ_6"/>
    <property type="match status" value="3"/>
</dbReference>
<feature type="transmembrane region" description="Helical" evidence="12">
    <location>
        <begin position="12"/>
        <end position="30"/>
    </location>
</feature>
<evidence type="ECO:0000256" key="1">
    <source>
        <dbReference type="ARBA" id="ARBA00001947"/>
    </source>
</evidence>
<dbReference type="InterPro" id="IPR041489">
    <property type="entry name" value="PDZ_6"/>
</dbReference>
<dbReference type="GO" id="GO:0006508">
    <property type="term" value="P:proteolysis"/>
    <property type="evidence" value="ECO:0007669"/>
    <property type="project" value="UniProtKB-KW"/>
</dbReference>
<keyword evidence="7" id="KW-0862">Zinc</keyword>
<evidence type="ECO:0000256" key="12">
    <source>
        <dbReference type="SAM" id="Phobius"/>
    </source>
</evidence>
<feature type="transmembrane region" description="Helical" evidence="12">
    <location>
        <begin position="598"/>
        <end position="630"/>
    </location>
</feature>
<dbReference type="PROSITE" id="PS50106">
    <property type="entry name" value="PDZ"/>
    <property type="match status" value="1"/>
</dbReference>
<proteinExistence type="inferred from homology"/>
<dbReference type="InterPro" id="IPR036034">
    <property type="entry name" value="PDZ_sf"/>
</dbReference>
<evidence type="ECO:0000256" key="7">
    <source>
        <dbReference type="ARBA" id="ARBA00022833"/>
    </source>
</evidence>
<dbReference type="GO" id="GO:0004222">
    <property type="term" value="F:metalloendopeptidase activity"/>
    <property type="evidence" value="ECO:0007669"/>
    <property type="project" value="InterPro"/>
</dbReference>
<evidence type="ECO:0000256" key="6">
    <source>
        <dbReference type="ARBA" id="ARBA00022801"/>
    </source>
</evidence>
<keyword evidence="4 14" id="KW-0645">Protease</keyword>
<evidence type="ECO:0000256" key="9">
    <source>
        <dbReference type="ARBA" id="ARBA00023049"/>
    </source>
</evidence>
<accession>A0A7C2JX81</accession>
<organism evidence="14">
    <name type="scientific">Schlesneria paludicola</name>
    <dbReference type="NCBI Taxonomy" id="360056"/>
    <lineage>
        <taxon>Bacteria</taxon>
        <taxon>Pseudomonadati</taxon>
        <taxon>Planctomycetota</taxon>
        <taxon>Planctomycetia</taxon>
        <taxon>Planctomycetales</taxon>
        <taxon>Planctomycetaceae</taxon>
        <taxon>Schlesneria</taxon>
    </lineage>
</organism>
<dbReference type="CDD" id="cd06163">
    <property type="entry name" value="S2P-M50_PDZ_RseP-like"/>
    <property type="match status" value="2"/>
</dbReference>
<evidence type="ECO:0000256" key="4">
    <source>
        <dbReference type="ARBA" id="ARBA00022670"/>
    </source>
</evidence>
<dbReference type="GO" id="GO:0016020">
    <property type="term" value="C:membrane"/>
    <property type="evidence" value="ECO:0007669"/>
    <property type="project" value="UniProtKB-SubCell"/>
</dbReference>
<dbReference type="SUPFAM" id="SSF50156">
    <property type="entry name" value="PDZ domain-like"/>
    <property type="match status" value="3"/>
</dbReference>
<dbReference type="InterPro" id="IPR008915">
    <property type="entry name" value="Peptidase_M50"/>
</dbReference>
<feature type="domain" description="PDZ" evidence="13">
    <location>
        <begin position="284"/>
        <end position="345"/>
    </location>
</feature>
<dbReference type="AlphaFoldDB" id="A0A7C2JX81"/>
<keyword evidence="6" id="KW-0378">Hydrolase</keyword>
<keyword evidence="8 12" id="KW-1133">Transmembrane helix</keyword>
<dbReference type="SMART" id="SM00228">
    <property type="entry name" value="PDZ"/>
    <property type="match status" value="3"/>
</dbReference>
<sequence>MEVLATMNEWMSNALGMLGTAVGLGLVIFLHELGHFAVAKWCNVNVERFSIGFGPILLSWKWGETEYALSAIPFGGYVKMLGQDDADPSQMTSEEIAADPRSYISKNVWQRMAIISAGVTMNVITAVLFIAVAYGLGTESLPPVIGQVRPGLPAWVAGVRRGDEITHFNGREVTNFRDLAINIAVSSGPIELRGRRRTGEKFKAIVEPDLSDTRPQIGIGPSTGLTLADDPQGKEPPVVPGSAAERAEPPFQRGDQILKVGETDVTSFAQLQNLLAERHGADTTITVARKGSSEPVAIQVGVNYFRTLGLRLATGSITAVQANSPAAAAGLQVGDKIAKINGRGVGTEIDPLRLPDHFADLHGEPVQIVIVRQNPVGGVEEKTIELTPENRPGWLEQPDLEGEPLAIPAIGVAFHIVPQILQTEPGGPAAEAGLQPSGTGFIPIQKVALVLPPDVEDDGLKDRKLIISLDSSDGPKKPNNWAHAFWMIQQHPKRLVELTVKEDAQSPPRTVTLTPVEDRTWPLPTLGLRMQLLVREEKAENVGQALSMAWTYSRNTVLNIYQTLRSLSTGQLSYKELHGPVGIAQAAYESAKTGLVPLLFFLGYLSLNLAVLNFLPIPVLDGGHMVFLLYEAVARRRPSEKVMIGAMYVGMAFLLSLMVLVLYLDFFVHGLGLEK</sequence>
<feature type="region of interest" description="Disordered" evidence="11">
    <location>
        <begin position="223"/>
        <end position="246"/>
    </location>
</feature>
<dbReference type="InterPro" id="IPR004387">
    <property type="entry name" value="Pept_M50_Zn"/>
</dbReference>
<comment type="caution">
    <text evidence="14">The sequence shown here is derived from an EMBL/GenBank/DDBJ whole genome shotgun (WGS) entry which is preliminary data.</text>
</comment>
<keyword evidence="9 14" id="KW-0482">Metalloprotease</keyword>
<dbReference type="PANTHER" id="PTHR42837">
    <property type="entry name" value="REGULATOR OF SIGMA-E PROTEASE RSEP"/>
    <property type="match status" value="1"/>
</dbReference>
<gene>
    <name evidence="14" type="primary">rseP</name>
    <name evidence="14" type="ORF">ENQ76_00335</name>
</gene>